<dbReference type="InterPro" id="IPR009622">
    <property type="entry name" value="NDUFAF4"/>
</dbReference>
<dbReference type="PANTHER" id="PTHR13338">
    <property type="entry name" value="UPF0240 PROTEIN"/>
    <property type="match status" value="1"/>
</dbReference>
<evidence type="ECO:0000313" key="3">
    <source>
        <dbReference type="WBParaSite" id="MBELARI_LOCUS6298"/>
    </source>
</evidence>
<protein>
    <submittedName>
        <fullName evidence="3">Uncharacterized protein</fullName>
    </submittedName>
</protein>
<dbReference type="AlphaFoldDB" id="A0AAF3FHK0"/>
<evidence type="ECO:0000256" key="1">
    <source>
        <dbReference type="SAM" id="MobiDB-lite"/>
    </source>
</evidence>
<dbReference type="GO" id="GO:0032981">
    <property type="term" value="P:mitochondrial respiratory chain complex I assembly"/>
    <property type="evidence" value="ECO:0007669"/>
    <property type="project" value="InterPro"/>
</dbReference>
<dbReference type="GO" id="GO:0005739">
    <property type="term" value="C:mitochondrion"/>
    <property type="evidence" value="ECO:0007669"/>
    <property type="project" value="TreeGrafter"/>
</dbReference>
<organism evidence="2 3">
    <name type="scientific">Mesorhabditis belari</name>
    <dbReference type="NCBI Taxonomy" id="2138241"/>
    <lineage>
        <taxon>Eukaryota</taxon>
        <taxon>Metazoa</taxon>
        <taxon>Ecdysozoa</taxon>
        <taxon>Nematoda</taxon>
        <taxon>Chromadorea</taxon>
        <taxon>Rhabditida</taxon>
        <taxon>Rhabditina</taxon>
        <taxon>Rhabditomorpha</taxon>
        <taxon>Rhabditoidea</taxon>
        <taxon>Rhabditidae</taxon>
        <taxon>Mesorhabditinae</taxon>
        <taxon>Mesorhabditis</taxon>
    </lineage>
</organism>
<feature type="region of interest" description="Disordered" evidence="1">
    <location>
        <begin position="257"/>
        <end position="277"/>
    </location>
</feature>
<proteinExistence type="predicted"/>
<reference evidence="3" key="1">
    <citation type="submission" date="2024-02" db="UniProtKB">
        <authorList>
            <consortium name="WormBaseParasite"/>
        </authorList>
    </citation>
    <scope>IDENTIFICATION</scope>
</reference>
<feature type="region of interest" description="Disordered" evidence="1">
    <location>
        <begin position="28"/>
        <end position="48"/>
    </location>
</feature>
<evidence type="ECO:0000313" key="2">
    <source>
        <dbReference type="Proteomes" id="UP000887575"/>
    </source>
</evidence>
<sequence>MKRLWNALGKETKSTIFQKKAVKQVEKMEKGEAMVKAPRHEREKKHFEEAQKDERLQKAVAERREELIDNINRIHIKSTDPPERWTSTKELPTRDSEWAHRNDPAWEFGFYEPAPERIPKSKLTFREALEKDLEEHQSRDRFSMDQLDLMYKYFRPFERQDKQRVVKTEDLVRLQERLQGWHDPDKIVAPPGGVSGFLKEKMSKSLEKDPAAYEKFEKMDAKERQEFEDAVSQLREEQRSRLEERMKEVKEMEIAEAEAAKEQQNKENEAEKSKGSK</sequence>
<keyword evidence="2" id="KW-1185">Reference proteome</keyword>
<dbReference type="WBParaSite" id="MBELARI_LOCUS6298">
    <property type="protein sequence ID" value="MBELARI_LOCUS6298"/>
    <property type="gene ID" value="MBELARI_LOCUS6298"/>
</dbReference>
<accession>A0AAF3FHK0</accession>
<dbReference type="PANTHER" id="PTHR13338:SF4">
    <property type="entry name" value="NADH DEHYDROGENASE [UBIQUINONE] 1 ALPHA SUBCOMPLEX ASSEMBLY FACTOR 4"/>
    <property type="match status" value="1"/>
</dbReference>
<dbReference type="Proteomes" id="UP000887575">
    <property type="component" value="Unassembled WGS sequence"/>
</dbReference>
<name>A0AAF3FHK0_9BILA</name>